<evidence type="ECO:0000313" key="3">
    <source>
        <dbReference type="Proteomes" id="UP001597196"/>
    </source>
</evidence>
<dbReference type="Gene3D" id="3.40.630.30">
    <property type="match status" value="1"/>
</dbReference>
<feature type="domain" description="N-acetyltransferase" evidence="1">
    <location>
        <begin position="5"/>
        <end position="156"/>
    </location>
</feature>
<keyword evidence="2" id="KW-0808">Transferase</keyword>
<keyword evidence="2" id="KW-0012">Acyltransferase</keyword>
<dbReference type="PROSITE" id="PS51186">
    <property type="entry name" value="GNAT"/>
    <property type="match status" value="1"/>
</dbReference>
<accession>A0ABW4CH15</accession>
<evidence type="ECO:0000259" key="1">
    <source>
        <dbReference type="PROSITE" id="PS51186"/>
    </source>
</evidence>
<dbReference type="Pfam" id="PF00583">
    <property type="entry name" value="Acetyltransf_1"/>
    <property type="match status" value="1"/>
</dbReference>
<dbReference type="GO" id="GO:0016746">
    <property type="term" value="F:acyltransferase activity"/>
    <property type="evidence" value="ECO:0007669"/>
    <property type="project" value="UniProtKB-KW"/>
</dbReference>
<protein>
    <submittedName>
        <fullName evidence="2">GNAT family N-acetyltransferase</fullName>
        <ecNumber evidence="2">2.3.-.-</ecNumber>
    </submittedName>
</protein>
<dbReference type="CDD" id="cd04301">
    <property type="entry name" value="NAT_SF"/>
    <property type="match status" value="1"/>
</dbReference>
<dbReference type="EC" id="2.3.-.-" evidence="2"/>
<evidence type="ECO:0000313" key="2">
    <source>
        <dbReference type="EMBL" id="MFD1429364.1"/>
    </source>
</evidence>
<proteinExistence type="predicted"/>
<gene>
    <name evidence="2" type="ORF">ACFQ4P_03755</name>
</gene>
<dbReference type="EMBL" id="JBHTOC010000004">
    <property type="protein sequence ID" value="MFD1429364.1"/>
    <property type="molecule type" value="Genomic_DNA"/>
</dbReference>
<dbReference type="RefSeq" id="WP_203626288.1">
    <property type="nucleotide sequence ID" value="NZ_BOLQ01000003.1"/>
</dbReference>
<keyword evidence="3" id="KW-1185">Reference proteome</keyword>
<name>A0ABW4CH15_9LACO</name>
<dbReference type="Proteomes" id="UP001597196">
    <property type="component" value="Unassembled WGS sequence"/>
</dbReference>
<reference evidence="3" key="1">
    <citation type="journal article" date="2019" name="Int. J. Syst. Evol. Microbiol.">
        <title>The Global Catalogue of Microorganisms (GCM) 10K type strain sequencing project: providing services to taxonomists for standard genome sequencing and annotation.</title>
        <authorList>
            <consortium name="The Broad Institute Genomics Platform"/>
            <consortium name="The Broad Institute Genome Sequencing Center for Infectious Disease"/>
            <person name="Wu L."/>
            <person name="Ma J."/>
        </authorList>
    </citation>
    <scope>NUCLEOTIDE SEQUENCE [LARGE SCALE GENOMIC DNA]</scope>
    <source>
        <strain evidence="3">CCM 8980</strain>
    </source>
</reference>
<dbReference type="SUPFAM" id="SSF55729">
    <property type="entry name" value="Acyl-CoA N-acyltransferases (Nat)"/>
    <property type="match status" value="1"/>
</dbReference>
<dbReference type="InterPro" id="IPR016181">
    <property type="entry name" value="Acyl_CoA_acyltransferase"/>
</dbReference>
<comment type="caution">
    <text evidence="2">The sequence shown here is derived from an EMBL/GenBank/DDBJ whole genome shotgun (WGS) entry which is preliminary data.</text>
</comment>
<sequence length="173" mass="19253">MSLTMTTISAGDPLASQIQSLYETAFPKAERVQFDVLLNKQRPGYTTHLYAFNDDETFIGLATTIARDGLHLLGYFAIDESLRGKGYGSQAITLLKDACLPETLALEIETPDPAAPNAAERLSRQHFYFKNGFFDSEIRYSTWGVPYAVLMAGPAVSEAAYHQFYDPLVQTRE</sequence>
<organism evidence="2 3">
    <name type="scientific">Lacticaseibacillus mingshuiensis</name>
    <dbReference type="NCBI Taxonomy" id="2799574"/>
    <lineage>
        <taxon>Bacteria</taxon>
        <taxon>Bacillati</taxon>
        <taxon>Bacillota</taxon>
        <taxon>Bacilli</taxon>
        <taxon>Lactobacillales</taxon>
        <taxon>Lactobacillaceae</taxon>
        <taxon>Lacticaseibacillus</taxon>
    </lineage>
</organism>
<dbReference type="InterPro" id="IPR000182">
    <property type="entry name" value="GNAT_dom"/>
</dbReference>